<dbReference type="GeneID" id="120819071"/>
<comment type="subunit">
    <text evidence="14">Component of the CENPA-CAD complex, composed of CENPI, CENPK, CENPL, CENPO, CENPP, CENPQ, CENPR and CENPS. The CENPA-CAD complex is probably recruited on centromeres by the CENPA-NAC complex, at least composed of CENPA, CENPC, CENPH, CENPM, CENPN, CENPT and CENPU. Identified in a centromeric complex containing histones H2A, H2B, H3 and H4, and at least CENPA, CENPB, CENPC, CENPT, CENPN, HJURP, SUPT16H, SSRP1 and RSF1. Interacts (via N-terminus) with the NDC80 complex. Heterodimer with CENPW; this dimer coassembles with CENPS-CENPX heterodimers at centromeres to form the tetrameric CENP-T-W-S-X complex.</text>
</comment>
<dbReference type="Ensembl" id="ENSGACT00000030146.1">
    <property type="protein sequence ID" value="ENSGACP00000067420.1"/>
    <property type="gene ID" value="ENSGACG00000029321.1"/>
</dbReference>
<feature type="compositionally biased region" description="Low complexity" evidence="15">
    <location>
        <begin position="27"/>
        <end position="46"/>
    </location>
</feature>
<dbReference type="Gene3D" id="1.10.20.10">
    <property type="entry name" value="Histone, subunit A"/>
    <property type="match status" value="1"/>
</dbReference>
<comment type="similarity">
    <text evidence="3">Belongs to the CENP-T/CNN1 family.</text>
</comment>
<feature type="domain" description="Centromere kinetochore component CENP-T N-terminal" evidence="17">
    <location>
        <begin position="5"/>
        <end position="247"/>
    </location>
</feature>
<accession>A0AAQ4RWQ1</accession>
<dbReference type="GO" id="GO:0051382">
    <property type="term" value="P:kinetochore assembly"/>
    <property type="evidence" value="ECO:0007669"/>
    <property type="project" value="InterPro"/>
</dbReference>
<evidence type="ECO:0000256" key="6">
    <source>
        <dbReference type="ARBA" id="ARBA00022618"/>
    </source>
</evidence>
<name>A0AAQ4RWQ1_GASAC</name>
<sequence>MEPTEDLSARVLLQHILSTEPPRTPITRSTSKATKRTTTATTSSARRSNRDARGQTPQDILRRSLRHKLHQSITRPAVTKRASASAVLGRMSTPAPTSLLFDDGDTPRHILRNILRTEPVKSPVVHGKVASEERLPSSADSSVTGKRPSIELSGLDLPDITIGNAASTAKGLARKRPRRSLNVTAFEKRLKDGDDVEGENESIGDNLSLSSLSSTSLSLKTPFMDPRTERKGLQRRVSKRRKITVEEFGAAVHRRQTGGVTSFVQETHGLNETTHSEGFTLGLSKLSEPDITTDILHCNTALYPQPESMTSSFSIIATQDKPTVMASQLQRLIEQEELMEAEHSELGGDKPMHAFPYEEGAEPEEEQDMERSQSNVKSDAAESEEEEIRVGTQTDAEDSQTEEEQGGVDSQHEEDVDARSQSEEEEAAAEFRTDNEGAGDSQTEEVAVESEIGEEVVVESEIGEEVAVESEIGEEVAVESEIGEEVVVESEIGEEVAVESLTGEEVVVEYLTDDVVEYLTEEEVIVEYLTEEEGAGGSQTEGELDGVDSQDEEDAAPDSQREEDDAVDSQIEEEGAVDPLSVADVLEHQSDPAADPPPEDERDGRPEEEDAEPDLQHVSRRAQLSEGGPVMPVTVAGGDLADATDAGWSESRAHSSLEMDGHESGRIGVTEDAETGASYSDADADKENSFGLPEVAHDVEDGRHLSLGSPEVDAPQDSAEQVEEWEDEEDDEDSDEIPSKTPAFVKQKINFLQPDPLASPQFKNIQASSSSTGDGFPAPKPKPVRKRGKRPAKKETDLPKSYLMAVFKHFAKTKVSTDVYPVLKEIMDKYFDRLVEDLETYAAHAKRKTIEVEDAELLLKRQGYVSDKVPVEVLIEKYLRMDQRKLLIPIATSGNVVVPKKRR</sequence>
<keyword evidence="10" id="KW-0539">Nucleus</keyword>
<feature type="compositionally biased region" description="Acidic residues" evidence="15">
    <location>
        <begin position="542"/>
        <end position="576"/>
    </location>
</feature>
<dbReference type="InterPro" id="IPR009072">
    <property type="entry name" value="Histone-fold"/>
</dbReference>
<dbReference type="KEGG" id="gat:120819071"/>
<feature type="compositionally biased region" description="Acidic residues" evidence="15">
    <location>
        <begin position="359"/>
        <end position="368"/>
    </location>
</feature>
<feature type="compositionally biased region" description="Basic and acidic residues" evidence="15">
    <location>
        <begin position="410"/>
        <end position="422"/>
    </location>
</feature>
<dbReference type="GeneTree" id="ENSGT00390000003044"/>
<feature type="compositionally biased region" description="Basic and acidic residues" evidence="15">
    <location>
        <begin position="651"/>
        <end position="665"/>
    </location>
</feature>
<feature type="region of interest" description="Disordered" evidence="15">
    <location>
        <begin position="341"/>
        <end position="454"/>
    </location>
</feature>
<comment type="subcellular location">
    <subcellularLocation>
        <location evidence="2">Chromosome</location>
        <location evidence="2">Centromere</location>
        <location evidence="2">Kinetochore</location>
    </subcellularLocation>
    <subcellularLocation>
        <location evidence="1">Nucleus</location>
    </subcellularLocation>
</comment>
<organism evidence="18 19">
    <name type="scientific">Gasterosteus aculeatus aculeatus</name>
    <name type="common">three-spined stickleback</name>
    <dbReference type="NCBI Taxonomy" id="481459"/>
    <lineage>
        <taxon>Eukaryota</taxon>
        <taxon>Metazoa</taxon>
        <taxon>Chordata</taxon>
        <taxon>Craniata</taxon>
        <taxon>Vertebrata</taxon>
        <taxon>Euteleostomi</taxon>
        <taxon>Actinopterygii</taxon>
        <taxon>Neopterygii</taxon>
        <taxon>Teleostei</taxon>
        <taxon>Neoteleostei</taxon>
        <taxon>Acanthomorphata</taxon>
        <taxon>Eupercaria</taxon>
        <taxon>Perciformes</taxon>
        <taxon>Cottioidei</taxon>
        <taxon>Gasterosteales</taxon>
        <taxon>Gasterosteidae</taxon>
        <taxon>Gasterosteus</taxon>
    </lineage>
</organism>
<dbReference type="GO" id="GO:0003677">
    <property type="term" value="F:DNA binding"/>
    <property type="evidence" value="ECO:0007669"/>
    <property type="project" value="UniProtKB-KW"/>
</dbReference>
<feature type="compositionally biased region" description="Acidic residues" evidence="15">
    <location>
        <begin position="395"/>
        <end position="409"/>
    </location>
</feature>
<reference evidence="18 19" key="1">
    <citation type="journal article" date="2021" name="G3 (Bethesda)">
        <title>Improved contiguity of the threespine stickleback genome using long-read sequencing.</title>
        <authorList>
            <person name="Nath S."/>
            <person name="Shaw D.E."/>
            <person name="White M.A."/>
        </authorList>
    </citation>
    <scope>NUCLEOTIDE SEQUENCE [LARGE SCALE GENOMIC DNA]</scope>
    <source>
        <strain evidence="18 19">Lake Benthic</strain>
    </source>
</reference>
<evidence type="ECO:0000256" key="10">
    <source>
        <dbReference type="ARBA" id="ARBA00023242"/>
    </source>
</evidence>
<feature type="region of interest" description="Disordered" evidence="15">
    <location>
        <begin position="756"/>
        <end position="795"/>
    </location>
</feature>
<evidence type="ECO:0000259" key="17">
    <source>
        <dbReference type="Pfam" id="PF16171"/>
    </source>
</evidence>
<reference evidence="18" key="3">
    <citation type="submission" date="2025-09" db="UniProtKB">
        <authorList>
            <consortium name="Ensembl"/>
        </authorList>
    </citation>
    <scope>IDENTIFICATION</scope>
</reference>
<evidence type="ECO:0000256" key="11">
    <source>
        <dbReference type="ARBA" id="ARBA00023306"/>
    </source>
</evidence>
<evidence type="ECO:0000256" key="7">
    <source>
        <dbReference type="ARBA" id="ARBA00022776"/>
    </source>
</evidence>
<dbReference type="InterPro" id="IPR032373">
    <property type="entry name" value="CENP-T_N"/>
</dbReference>
<evidence type="ECO:0000256" key="14">
    <source>
        <dbReference type="ARBA" id="ARBA00046865"/>
    </source>
</evidence>
<feature type="compositionally biased region" description="Acidic residues" evidence="15">
    <location>
        <begin position="442"/>
        <end position="454"/>
    </location>
</feature>
<evidence type="ECO:0000256" key="15">
    <source>
        <dbReference type="SAM" id="MobiDB-lite"/>
    </source>
</evidence>
<dbReference type="InterPro" id="IPR035425">
    <property type="entry name" value="CENP-T/H4_C"/>
</dbReference>
<feature type="region of interest" description="Disordered" evidence="15">
    <location>
        <begin position="20"/>
        <end position="57"/>
    </location>
</feature>
<evidence type="ECO:0000256" key="13">
    <source>
        <dbReference type="ARBA" id="ARBA00045461"/>
    </source>
</evidence>
<feature type="region of interest" description="Disordered" evidence="15">
    <location>
        <begin position="527"/>
        <end position="744"/>
    </location>
</feature>
<dbReference type="GO" id="GO:0000776">
    <property type="term" value="C:kinetochore"/>
    <property type="evidence" value="ECO:0007669"/>
    <property type="project" value="UniProtKB-KW"/>
</dbReference>
<dbReference type="SUPFAM" id="SSF47113">
    <property type="entry name" value="Histone-fold"/>
    <property type="match status" value="1"/>
</dbReference>
<evidence type="ECO:0000313" key="19">
    <source>
        <dbReference type="Proteomes" id="UP000007635"/>
    </source>
</evidence>
<keyword evidence="9" id="KW-0238">DNA-binding</keyword>
<evidence type="ECO:0000256" key="5">
    <source>
        <dbReference type="ARBA" id="ARBA00022454"/>
    </source>
</evidence>
<evidence type="ECO:0000256" key="12">
    <source>
        <dbReference type="ARBA" id="ARBA00023328"/>
    </source>
</evidence>
<dbReference type="CTD" id="80152"/>
<evidence type="ECO:0000313" key="18">
    <source>
        <dbReference type="Ensembl" id="ENSGACP00000067420.1"/>
    </source>
</evidence>
<dbReference type="PANTHER" id="PTHR46904">
    <property type="entry name" value="CENTROMERE PROTEIN T"/>
    <property type="match status" value="1"/>
</dbReference>
<keyword evidence="12" id="KW-0137">Centromere</keyword>
<proteinExistence type="inferred from homology"/>
<keyword evidence="7" id="KW-0498">Mitosis</keyword>
<evidence type="ECO:0000259" key="16">
    <source>
        <dbReference type="Pfam" id="PF15511"/>
    </source>
</evidence>
<evidence type="ECO:0000256" key="3">
    <source>
        <dbReference type="ARBA" id="ARBA00010137"/>
    </source>
</evidence>
<comment type="function">
    <text evidence="13">Component of the CENPA-NAC (nucleosome-associated) complex, a complex that plays a central role in assembly of kinetochore proteins, mitotic progression and chromosome segregation. The CENPA-NAC complex recruits the CENPA-CAD (nucleosome distal) complex and may be involved in incorporation of newly synthesized CENPA into centromeres. Part of a nucleosome-associated complex that binds specifically to histone H3-containing nucleosomes at the centromere, as opposed to nucleosomes containing CENPA. Component of the heterotetrameric CENP-T-W-S-X complex that binds and supercoils DNA, and plays an important role in kinetochore assembly. CENPT has a fundamental role in kinetochore assembly and function. It is one of the inner kinetochore proteins, with most further proteins binding downstream. Required for normal chromosome organization and normal progress through mitosis.</text>
</comment>
<feature type="domain" description="CENP-T/Histone H4 histone fold" evidence="16">
    <location>
        <begin position="798"/>
        <end position="887"/>
    </location>
</feature>
<dbReference type="Proteomes" id="UP000007635">
    <property type="component" value="Chromosome V"/>
</dbReference>
<dbReference type="GO" id="GO:0046982">
    <property type="term" value="F:protein heterodimerization activity"/>
    <property type="evidence" value="ECO:0007669"/>
    <property type="project" value="InterPro"/>
</dbReference>
<keyword evidence="19" id="KW-1185">Reference proteome</keyword>
<dbReference type="RefSeq" id="XP_040032076.1">
    <property type="nucleotide sequence ID" value="XM_040176142.1"/>
</dbReference>
<keyword evidence="6" id="KW-0132">Cell division</keyword>
<feature type="compositionally biased region" description="Acidic residues" evidence="15">
    <location>
        <begin position="720"/>
        <end position="736"/>
    </location>
</feature>
<keyword evidence="11" id="KW-0131">Cell cycle</keyword>
<feature type="compositionally biased region" description="Polar residues" evidence="15">
    <location>
        <begin position="761"/>
        <end position="773"/>
    </location>
</feature>
<dbReference type="GO" id="GO:0007059">
    <property type="term" value="P:chromosome segregation"/>
    <property type="evidence" value="ECO:0007669"/>
    <property type="project" value="TreeGrafter"/>
</dbReference>
<feature type="compositionally biased region" description="Basic and acidic residues" evidence="15">
    <location>
        <begin position="341"/>
        <end position="352"/>
    </location>
</feature>
<feature type="compositionally biased region" description="Acidic residues" evidence="15">
    <location>
        <begin position="597"/>
        <end position="613"/>
    </location>
</feature>
<dbReference type="GO" id="GO:0051301">
    <property type="term" value="P:cell division"/>
    <property type="evidence" value="ECO:0007669"/>
    <property type="project" value="UniProtKB-KW"/>
</dbReference>
<feature type="compositionally biased region" description="Basic and acidic residues" evidence="15">
    <location>
        <begin position="695"/>
        <end position="704"/>
    </location>
</feature>
<keyword evidence="8" id="KW-0995">Kinetochore</keyword>
<dbReference type="GO" id="GO:0005634">
    <property type="term" value="C:nucleus"/>
    <property type="evidence" value="ECO:0007669"/>
    <property type="project" value="UniProtKB-SubCell"/>
</dbReference>
<feature type="compositionally biased region" description="Basic residues" evidence="15">
    <location>
        <begin position="782"/>
        <end position="792"/>
    </location>
</feature>
<evidence type="ECO:0000256" key="8">
    <source>
        <dbReference type="ARBA" id="ARBA00022838"/>
    </source>
</evidence>
<evidence type="ECO:0000256" key="2">
    <source>
        <dbReference type="ARBA" id="ARBA00004629"/>
    </source>
</evidence>
<evidence type="ECO:0000256" key="1">
    <source>
        <dbReference type="ARBA" id="ARBA00004123"/>
    </source>
</evidence>
<reference evidence="18" key="2">
    <citation type="submission" date="2025-08" db="UniProtKB">
        <authorList>
            <consortium name="Ensembl"/>
        </authorList>
    </citation>
    <scope>IDENTIFICATION</scope>
</reference>
<dbReference type="CDD" id="cd22920">
    <property type="entry name" value="HFD_CENP-T"/>
    <property type="match status" value="1"/>
</dbReference>
<dbReference type="AlphaFoldDB" id="A0AAQ4RWQ1"/>
<dbReference type="Pfam" id="PF16171">
    <property type="entry name" value="CENP-T_N"/>
    <property type="match status" value="1"/>
</dbReference>
<dbReference type="Pfam" id="PF15511">
    <property type="entry name" value="CENP-T_C"/>
    <property type="match status" value="1"/>
</dbReference>
<protein>
    <recommendedName>
        <fullName evidence="4">Centromere protein T</fullName>
    </recommendedName>
</protein>
<feature type="compositionally biased region" description="Low complexity" evidence="15">
    <location>
        <begin position="636"/>
        <end position="647"/>
    </location>
</feature>
<evidence type="ECO:0000256" key="4">
    <source>
        <dbReference type="ARBA" id="ARBA00016401"/>
    </source>
</evidence>
<dbReference type="InterPro" id="IPR028255">
    <property type="entry name" value="CENP-T"/>
</dbReference>
<evidence type="ECO:0000256" key="9">
    <source>
        <dbReference type="ARBA" id="ARBA00023125"/>
    </source>
</evidence>
<feature type="region of interest" description="Disordered" evidence="15">
    <location>
        <begin position="125"/>
        <end position="147"/>
    </location>
</feature>
<dbReference type="GO" id="GO:0000278">
    <property type="term" value="P:mitotic cell cycle"/>
    <property type="evidence" value="ECO:0007669"/>
    <property type="project" value="TreeGrafter"/>
</dbReference>
<dbReference type="PANTHER" id="PTHR46904:SF1">
    <property type="entry name" value="CENTROMERE PROTEIN T"/>
    <property type="match status" value="1"/>
</dbReference>
<feature type="region of interest" description="Disordered" evidence="15">
    <location>
        <begin position="217"/>
        <end position="238"/>
    </location>
</feature>
<keyword evidence="5" id="KW-0158">Chromosome</keyword>